<dbReference type="PANTHER" id="PTHR43386">
    <property type="entry name" value="OLIGOPEPTIDE TRANSPORT SYSTEM PERMEASE PROTEIN APPC"/>
    <property type="match status" value="1"/>
</dbReference>
<evidence type="ECO:0000256" key="6">
    <source>
        <dbReference type="ARBA" id="ARBA00022927"/>
    </source>
</evidence>
<dbReference type="GO" id="GO:0015031">
    <property type="term" value="P:protein transport"/>
    <property type="evidence" value="ECO:0007669"/>
    <property type="project" value="UniProtKB-KW"/>
</dbReference>
<dbReference type="PROSITE" id="PS50928">
    <property type="entry name" value="ABC_TM1"/>
    <property type="match status" value="1"/>
</dbReference>
<dbReference type="GO" id="GO:0015833">
    <property type="term" value="P:peptide transport"/>
    <property type="evidence" value="ECO:0007669"/>
    <property type="project" value="UniProtKB-KW"/>
</dbReference>
<dbReference type="SUPFAM" id="SSF161098">
    <property type="entry name" value="MetI-like"/>
    <property type="match status" value="1"/>
</dbReference>
<dbReference type="Proteomes" id="UP000028523">
    <property type="component" value="Unassembled WGS sequence"/>
</dbReference>
<comment type="similarity">
    <text evidence="9">Belongs to the binding-protein-dependent transport system permease family. OppBC subfamily.</text>
</comment>
<keyword evidence="3" id="KW-1003">Cell membrane</keyword>
<dbReference type="Pfam" id="PF12911">
    <property type="entry name" value="OppC_N"/>
    <property type="match status" value="1"/>
</dbReference>
<feature type="domain" description="ABC transmembrane type-1" evidence="11">
    <location>
        <begin position="170"/>
        <end position="369"/>
    </location>
</feature>
<name>A0A084U4B4_MALIO</name>
<gene>
    <name evidence="12" type="primary">dppC</name>
    <name evidence="12" type="ORF">P271_662</name>
</gene>
<feature type="transmembrane region" description="Helical" evidence="10">
    <location>
        <begin position="303"/>
        <end position="327"/>
    </location>
</feature>
<evidence type="ECO:0000256" key="10">
    <source>
        <dbReference type="RuleBase" id="RU363032"/>
    </source>
</evidence>
<dbReference type="InterPro" id="IPR000515">
    <property type="entry name" value="MetI-like"/>
</dbReference>
<keyword evidence="6" id="KW-0653">Protein transport</keyword>
<dbReference type="RefSeq" id="WP_051790239.1">
    <property type="nucleotide sequence ID" value="NZ_AWQU01000062.1"/>
</dbReference>
<evidence type="ECO:0000259" key="11">
    <source>
        <dbReference type="PROSITE" id="PS50928"/>
    </source>
</evidence>
<dbReference type="InterPro" id="IPR035906">
    <property type="entry name" value="MetI-like_sf"/>
</dbReference>
<dbReference type="EMBL" id="AWQU01000062">
    <property type="protein sequence ID" value="KFB07800.1"/>
    <property type="molecule type" value="Genomic_DNA"/>
</dbReference>
<proteinExistence type="inferred from homology"/>
<keyword evidence="13" id="KW-1185">Reference proteome</keyword>
<keyword evidence="2 10" id="KW-0813">Transport</keyword>
<feature type="transmembrane region" description="Helical" evidence="10">
    <location>
        <begin position="172"/>
        <end position="194"/>
    </location>
</feature>
<feature type="transmembrane region" description="Helical" evidence="10">
    <location>
        <begin position="214"/>
        <end position="236"/>
    </location>
</feature>
<dbReference type="GO" id="GO:0055085">
    <property type="term" value="P:transmembrane transport"/>
    <property type="evidence" value="ECO:0007669"/>
    <property type="project" value="InterPro"/>
</dbReference>
<evidence type="ECO:0000256" key="7">
    <source>
        <dbReference type="ARBA" id="ARBA00022989"/>
    </source>
</evidence>
<evidence type="ECO:0000256" key="5">
    <source>
        <dbReference type="ARBA" id="ARBA00022856"/>
    </source>
</evidence>
<dbReference type="PANTHER" id="PTHR43386:SF24">
    <property type="entry name" value="OLIGOPEPTIDE TRANSPORT SYSTEM PERMEASE PROTEIN AMID"/>
    <property type="match status" value="1"/>
</dbReference>
<evidence type="ECO:0000256" key="8">
    <source>
        <dbReference type="ARBA" id="ARBA00023136"/>
    </source>
</evidence>
<sequence length="384" mass="42228">MLTEQQALEMKLTPDDFKHVDIYSRNRLDQISGKSNGYLVSVLKRFAKNKWALFFFIILLIIVLLAIIVPYASPYSAYDPISTNSFATSLRPRWPGGLINGYYQTLMSPTYYDQMKSVEGFIIGDPKMVENGDYLVTINPYALPELKNIYPIFGTDARGVDIWTKTWQAAAISLQVAVVVAIVSVILGAIYGAISGACAGTKYDTVDTVMMRIVEILSGVPTILWLLILSSIIVIGNNAAGTVDNNTLLVSLICIIWMGPAITTRTYILKTKDAEYIQAVRTLGGSQPRIIFIHMLPNISGRLLVRFVNIIPAIIFYESTLVFLGIKSKFDLGIGTLIDEGYQVSEYITPLLAPSLVLVLLTLSSQIVANGINDAIDPRVSAGK</sequence>
<feature type="transmembrane region" description="Helical" evidence="10">
    <location>
        <begin position="51"/>
        <end position="72"/>
    </location>
</feature>
<evidence type="ECO:0000256" key="4">
    <source>
        <dbReference type="ARBA" id="ARBA00022692"/>
    </source>
</evidence>
<dbReference type="InterPro" id="IPR025966">
    <property type="entry name" value="OppC_N"/>
</dbReference>
<feature type="transmembrane region" description="Helical" evidence="10">
    <location>
        <begin position="347"/>
        <end position="369"/>
    </location>
</feature>
<dbReference type="CDD" id="cd06261">
    <property type="entry name" value="TM_PBP2"/>
    <property type="match status" value="1"/>
</dbReference>
<dbReference type="InterPro" id="IPR050366">
    <property type="entry name" value="BP-dependent_transpt_permease"/>
</dbReference>
<comment type="caution">
    <text evidence="12">The sequence shown here is derived from an EMBL/GenBank/DDBJ whole genome shotgun (WGS) entry which is preliminary data.</text>
</comment>
<comment type="subcellular location">
    <subcellularLocation>
        <location evidence="1 10">Cell membrane</location>
        <topology evidence="1 10">Multi-pass membrane protein</topology>
    </subcellularLocation>
</comment>
<evidence type="ECO:0000313" key="13">
    <source>
        <dbReference type="Proteomes" id="UP000028523"/>
    </source>
</evidence>
<keyword evidence="7 10" id="KW-1133">Transmembrane helix</keyword>
<dbReference type="Gene3D" id="1.10.3720.10">
    <property type="entry name" value="MetI-like"/>
    <property type="match status" value="1"/>
</dbReference>
<organism evidence="12 13">
    <name type="scientific">Malacoplasma iowae DK-CPA</name>
    <dbReference type="NCBI Taxonomy" id="1394179"/>
    <lineage>
        <taxon>Bacteria</taxon>
        <taxon>Bacillati</taxon>
        <taxon>Mycoplasmatota</taxon>
        <taxon>Mycoplasmoidales</taxon>
        <taxon>Mycoplasmoidaceae</taxon>
        <taxon>Malacoplasma</taxon>
    </lineage>
</organism>
<dbReference type="Pfam" id="PF00528">
    <property type="entry name" value="BPD_transp_1"/>
    <property type="match status" value="1"/>
</dbReference>
<feature type="transmembrane region" description="Helical" evidence="10">
    <location>
        <begin position="248"/>
        <end position="268"/>
    </location>
</feature>
<dbReference type="AlphaFoldDB" id="A0A084U4B4"/>
<reference evidence="12 13" key="1">
    <citation type="journal article" date="2014" name="PLoS ONE">
        <title>Reduction of Hydrogen Peroxide Accumulation and Toxicity by a Catalase from Mycoplasma iowae.</title>
        <authorList>
            <person name="Pritchard R.E."/>
            <person name="Prassinos A.J."/>
            <person name="Osborne J.D."/>
            <person name="Raviv Z."/>
            <person name="Balish M.F."/>
        </authorList>
    </citation>
    <scope>NUCLEOTIDE SEQUENCE [LARGE SCALE GENOMIC DNA]</scope>
    <source>
        <strain evidence="12 13">DK-CPA</strain>
    </source>
</reference>
<accession>A0A084U4B4</accession>
<evidence type="ECO:0000256" key="1">
    <source>
        <dbReference type="ARBA" id="ARBA00004651"/>
    </source>
</evidence>
<protein>
    <submittedName>
        <fullName evidence="12">ABC dipeptide/oligopeptide/nickel transporter permease subunit</fullName>
    </submittedName>
</protein>
<evidence type="ECO:0000256" key="3">
    <source>
        <dbReference type="ARBA" id="ARBA00022475"/>
    </source>
</evidence>
<keyword evidence="5" id="KW-0571">Peptide transport</keyword>
<keyword evidence="4 10" id="KW-0812">Transmembrane</keyword>
<keyword evidence="8 10" id="KW-0472">Membrane</keyword>
<evidence type="ECO:0000313" key="12">
    <source>
        <dbReference type="EMBL" id="KFB07800.1"/>
    </source>
</evidence>
<dbReference type="GO" id="GO:0005886">
    <property type="term" value="C:plasma membrane"/>
    <property type="evidence" value="ECO:0007669"/>
    <property type="project" value="UniProtKB-SubCell"/>
</dbReference>
<evidence type="ECO:0000256" key="2">
    <source>
        <dbReference type="ARBA" id="ARBA00022448"/>
    </source>
</evidence>
<evidence type="ECO:0000256" key="9">
    <source>
        <dbReference type="ARBA" id="ARBA00024202"/>
    </source>
</evidence>